<protein>
    <submittedName>
        <fullName evidence="1">Uncharacterized protein</fullName>
    </submittedName>
</protein>
<dbReference type="AlphaFoldDB" id="A0A135L4U0"/>
<gene>
    <name evidence="1" type="ORF">U473_08335</name>
</gene>
<dbReference type="EMBL" id="LSKU01000001">
    <property type="protein sequence ID" value="KXG44012.1"/>
    <property type="molecule type" value="Genomic_DNA"/>
</dbReference>
<evidence type="ECO:0000313" key="1">
    <source>
        <dbReference type="EMBL" id="KXG44012.1"/>
    </source>
</evidence>
<dbReference type="OrthoDB" id="2974439at2"/>
<dbReference type="Proteomes" id="UP000070352">
    <property type="component" value="Unassembled WGS sequence"/>
</dbReference>
<reference evidence="1 2" key="1">
    <citation type="submission" date="2016-02" db="EMBL/GenBank/DDBJ databases">
        <title>Draft Genome for Tepidibacillus decaturensis nov. sp. Strain Z9, an Anaerobic, Moderately Thermophilic and Heterotrophic Bacterium from Deep Subsurface of the Illinois Basin, USA.</title>
        <authorList>
            <person name="Dong Y."/>
            <person name="Chang J.Y."/>
            <person name="Sanford R."/>
            <person name="Fouke B.W."/>
        </authorList>
    </citation>
    <scope>NUCLEOTIDE SEQUENCE [LARGE SCALE GENOMIC DNA]</scope>
    <source>
        <strain evidence="1 2">Z9</strain>
    </source>
</reference>
<accession>A0A135L4U0</accession>
<dbReference type="RefSeq" id="WP_068725218.1">
    <property type="nucleotide sequence ID" value="NZ_LSKU01000001.1"/>
</dbReference>
<evidence type="ECO:0000313" key="2">
    <source>
        <dbReference type="Proteomes" id="UP000070352"/>
    </source>
</evidence>
<organism evidence="1 2">
    <name type="scientific">Tepidibacillus decaturensis</name>
    <dbReference type="NCBI Taxonomy" id="1413211"/>
    <lineage>
        <taxon>Bacteria</taxon>
        <taxon>Bacillati</taxon>
        <taxon>Bacillota</taxon>
        <taxon>Bacilli</taxon>
        <taxon>Bacillales</taxon>
        <taxon>Bacillaceae</taxon>
        <taxon>Tepidibacillus</taxon>
    </lineage>
</organism>
<sequence length="128" mass="15377">MTKRCECGAEMEITIRTLYFNKNVEIKHVPTYTCPVCSLNQVMDQVKSKLKETIKKLESSEKKKTVKFDEVSEFTQLMMMVYQEQEFSSNGTMLQEEVQQLLEQYLLEETKEEYWEKQIHKKIERYVQ</sequence>
<comment type="caution">
    <text evidence="1">The sequence shown here is derived from an EMBL/GenBank/DDBJ whole genome shotgun (WGS) entry which is preliminary data.</text>
</comment>
<keyword evidence="2" id="KW-1185">Reference proteome</keyword>
<proteinExistence type="predicted"/>
<name>A0A135L4U0_9BACI</name>